<comment type="caution">
    <text evidence="11">Lacks conserved residue(s) required for the propagation of feature annotation.</text>
</comment>
<dbReference type="GO" id="GO:0006605">
    <property type="term" value="P:protein targeting"/>
    <property type="evidence" value="ECO:0007669"/>
    <property type="project" value="UniProtKB-UniRule"/>
</dbReference>
<feature type="domain" description="SecDF P1 head subdomain" evidence="15">
    <location>
        <begin position="313"/>
        <end position="438"/>
    </location>
</feature>
<feature type="domain" description="Protein translocase subunit SecDF P1" evidence="14">
    <location>
        <begin position="229"/>
        <end position="286"/>
    </location>
</feature>
<dbReference type="HAMAP" id="MF_01463_B">
    <property type="entry name" value="SecD_B"/>
    <property type="match status" value="1"/>
</dbReference>
<dbReference type="InterPro" id="IPR027398">
    <property type="entry name" value="SecD-TM"/>
</dbReference>
<dbReference type="KEGG" id="ttu:TERTU_2655"/>
<dbReference type="FunFam" id="3.30.1360.200:FF:000001">
    <property type="entry name" value="Protein translocase subunit SecD"/>
    <property type="match status" value="1"/>
</dbReference>
<evidence type="ECO:0000259" key="14">
    <source>
        <dbReference type="Pfam" id="PF21760"/>
    </source>
</evidence>
<dbReference type="GO" id="GO:0043952">
    <property type="term" value="P:protein transport by the Sec complex"/>
    <property type="evidence" value="ECO:0007669"/>
    <property type="project" value="UniProtKB-UniRule"/>
</dbReference>
<comment type="subunit">
    <text evidence="11">Forms a complex with SecF. Part of the essential Sec protein translocation apparatus which comprises SecA, SecYEG and auxiliary proteins SecDF-YajC and YidC.</text>
</comment>
<dbReference type="EMBL" id="CP001614">
    <property type="protein sequence ID" value="ACR13999.1"/>
    <property type="molecule type" value="Genomic_DNA"/>
</dbReference>
<keyword evidence="7 11" id="KW-0811">Translocation</keyword>
<dbReference type="SUPFAM" id="SSF82866">
    <property type="entry name" value="Multidrug efflux transporter AcrB transmembrane domain"/>
    <property type="match status" value="1"/>
</dbReference>
<comment type="subcellular location">
    <subcellularLocation>
        <location evidence="11">Cell inner membrane</location>
        <topology evidence="11">Multi-pass membrane protein</topology>
    </subcellularLocation>
    <subcellularLocation>
        <location evidence="1">Cell membrane</location>
        <topology evidence="1">Multi-pass membrane protein</topology>
    </subcellularLocation>
</comment>
<dbReference type="InterPro" id="IPR005791">
    <property type="entry name" value="SecD"/>
</dbReference>
<dbReference type="InterPro" id="IPR054384">
    <property type="entry name" value="SecDF_P1_head"/>
</dbReference>
<accession>C5BLY0</accession>
<comment type="function">
    <text evidence="11">Part of the Sec protein translocase complex. Interacts with the SecYEG preprotein conducting channel. SecDF uses the proton motive force (PMF) to complete protein translocation after the ATP-dependent function of SecA.</text>
</comment>
<keyword evidence="11" id="KW-0997">Cell inner membrane</keyword>
<keyword evidence="6 11" id="KW-1133">Transmembrane helix</keyword>
<feature type="transmembrane region" description="Helical" evidence="11">
    <location>
        <begin position="484"/>
        <end position="506"/>
    </location>
</feature>
<dbReference type="InterPro" id="IPR048634">
    <property type="entry name" value="SecD_SecF_C"/>
</dbReference>
<gene>
    <name evidence="11 16" type="primary">secD</name>
    <name evidence="16" type="ordered locus">TERTU_2655</name>
</gene>
<dbReference type="Pfam" id="PF21760">
    <property type="entry name" value="SecD_1st"/>
    <property type="match status" value="1"/>
</dbReference>
<dbReference type="NCBIfam" id="TIGR01129">
    <property type="entry name" value="secD"/>
    <property type="match status" value="1"/>
</dbReference>
<dbReference type="InterPro" id="IPR055344">
    <property type="entry name" value="SecD_SecF_C_bact"/>
</dbReference>
<keyword evidence="3 11" id="KW-1003">Cell membrane</keyword>
<dbReference type="Gene3D" id="1.20.1640.10">
    <property type="entry name" value="Multidrug efflux transporter AcrB transmembrane domain"/>
    <property type="match status" value="1"/>
</dbReference>
<evidence type="ECO:0000256" key="11">
    <source>
        <dbReference type="HAMAP-Rule" id="MF_01463"/>
    </source>
</evidence>
<evidence type="ECO:0000313" key="17">
    <source>
        <dbReference type="Proteomes" id="UP000009080"/>
    </source>
</evidence>
<dbReference type="RefSeq" id="WP_015820114.1">
    <property type="nucleotide sequence ID" value="NC_012997.1"/>
</dbReference>
<evidence type="ECO:0000256" key="2">
    <source>
        <dbReference type="ARBA" id="ARBA00022448"/>
    </source>
</evidence>
<dbReference type="Pfam" id="PF13721">
    <property type="entry name" value="SecD-TM1"/>
    <property type="match status" value="1"/>
</dbReference>
<evidence type="ECO:0000259" key="13">
    <source>
        <dbReference type="Pfam" id="PF13721"/>
    </source>
</evidence>
<evidence type="ECO:0000256" key="5">
    <source>
        <dbReference type="ARBA" id="ARBA00022927"/>
    </source>
</evidence>
<keyword evidence="4 11" id="KW-0812">Transmembrane</keyword>
<dbReference type="PANTHER" id="PTHR30081:SF1">
    <property type="entry name" value="PROTEIN TRANSLOCASE SUBUNIT SECD"/>
    <property type="match status" value="1"/>
</dbReference>
<evidence type="ECO:0000313" key="16">
    <source>
        <dbReference type="EMBL" id="ACR13999.1"/>
    </source>
</evidence>
<keyword evidence="2 11" id="KW-0813">Transport</keyword>
<dbReference type="AlphaFoldDB" id="C5BLY0"/>
<feature type="transmembrane region" description="Helical" evidence="11">
    <location>
        <begin position="457"/>
        <end position="477"/>
    </location>
</feature>
<dbReference type="Proteomes" id="UP000009080">
    <property type="component" value="Chromosome"/>
</dbReference>
<dbReference type="PANTHER" id="PTHR30081">
    <property type="entry name" value="PROTEIN-EXPORT MEMBRANE PROTEIN SEC"/>
    <property type="match status" value="1"/>
</dbReference>
<comment type="similarity">
    <text evidence="9 11">Belongs to the SecD/SecF family. SecD subfamily.</text>
</comment>
<proteinExistence type="inferred from homology"/>
<dbReference type="OrthoDB" id="9805019at2"/>
<dbReference type="InterPro" id="IPR048631">
    <property type="entry name" value="SecD_1st"/>
</dbReference>
<feature type="transmembrane region" description="Helical" evidence="11">
    <location>
        <begin position="583"/>
        <end position="611"/>
    </location>
</feature>
<dbReference type="NCBIfam" id="TIGR00916">
    <property type="entry name" value="2A0604s01"/>
    <property type="match status" value="1"/>
</dbReference>
<organism evidence="16 17">
    <name type="scientific">Teredinibacter turnerae (strain ATCC 39867 / T7901)</name>
    <dbReference type="NCBI Taxonomy" id="377629"/>
    <lineage>
        <taxon>Bacteria</taxon>
        <taxon>Pseudomonadati</taxon>
        <taxon>Pseudomonadota</taxon>
        <taxon>Gammaproteobacteria</taxon>
        <taxon>Cellvibrionales</taxon>
        <taxon>Cellvibrionaceae</taxon>
        <taxon>Teredinibacter</taxon>
    </lineage>
</organism>
<name>C5BLY0_TERTT</name>
<feature type="transmembrane region" description="Helical" evidence="11">
    <location>
        <begin position="555"/>
        <end position="577"/>
    </location>
</feature>
<feature type="transmembrane region" description="Helical" evidence="11">
    <location>
        <begin position="512"/>
        <end position="534"/>
    </location>
</feature>
<dbReference type="STRING" id="377629.TERTU_2655"/>
<protein>
    <recommendedName>
        <fullName evidence="10 11">Protein translocase subunit SecD</fullName>
    </recommendedName>
</protein>
<dbReference type="GO" id="GO:0005886">
    <property type="term" value="C:plasma membrane"/>
    <property type="evidence" value="ECO:0007669"/>
    <property type="project" value="UniProtKB-SubCell"/>
</dbReference>
<dbReference type="InterPro" id="IPR022646">
    <property type="entry name" value="SecD/SecF_CS"/>
</dbReference>
<evidence type="ECO:0000259" key="15">
    <source>
        <dbReference type="Pfam" id="PF22599"/>
    </source>
</evidence>
<evidence type="ECO:0000256" key="10">
    <source>
        <dbReference type="ARBA" id="ARBA00068220"/>
    </source>
</evidence>
<dbReference type="GO" id="GO:0065002">
    <property type="term" value="P:intracellular protein transmembrane transport"/>
    <property type="evidence" value="ECO:0007669"/>
    <property type="project" value="UniProtKB-UniRule"/>
</dbReference>
<dbReference type="Pfam" id="PF22599">
    <property type="entry name" value="SecDF_P1_head"/>
    <property type="match status" value="1"/>
</dbReference>
<dbReference type="Gene3D" id="3.30.1360.200">
    <property type="match status" value="1"/>
</dbReference>
<feature type="domain" description="SecD export protein N-terminal TM" evidence="13">
    <location>
        <begin position="1"/>
        <end position="102"/>
    </location>
</feature>
<dbReference type="Gene3D" id="3.30.70.3400">
    <property type="match status" value="2"/>
</dbReference>
<keyword evidence="8 11" id="KW-0472">Membrane</keyword>
<evidence type="ECO:0000256" key="1">
    <source>
        <dbReference type="ARBA" id="ARBA00004651"/>
    </source>
</evidence>
<evidence type="ECO:0000256" key="8">
    <source>
        <dbReference type="ARBA" id="ARBA00023136"/>
    </source>
</evidence>
<dbReference type="FunFam" id="1.20.1640.10:FF:000004">
    <property type="entry name" value="Protein translocase subunit SecD"/>
    <property type="match status" value="1"/>
</dbReference>
<dbReference type="InterPro" id="IPR022813">
    <property type="entry name" value="SecD/SecF_arch_bac"/>
</dbReference>
<evidence type="ECO:0000256" key="9">
    <source>
        <dbReference type="ARBA" id="ARBA00060774"/>
    </source>
</evidence>
<dbReference type="GO" id="GO:0015450">
    <property type="term" value="F:protein-transporting ATPase activity"/>
    <property type="evidence" value="ECO:0007669"/>
    <property type="project" value="InterPro"/>
</dbReference>
<evidence type="ECO:0000256" key="6">
    <source>
        <dbReference type="ARBA" id="ARBA00022989"/>
    </source>
</evidence>
<feature type="domain" description="Protein export membrane protein SecD/SecF C-terminal" evidence="12">
    <location>
        <begin position="443"/>
        <end position="609"/>
    </location>
</feature>
<reference evidence="16 17" key="1">
    <citation type="journal article" date="2009" name="PLoS ONE">
        <title>The complete genome of Teredinibacter turnerae T7901: an intracellular endosymbiont of marine wood-boring bivalves (shipworms).</title>
        <authorList>
            <person name="Yang J.C."/>
            <person name="Madupu R."/>
            <person name="Durkin A.S."/>
            <person name="Ekborg N.A."/>
            <person name="Pedamallu C.S."/>
            <person name="Hostetler J.B."/>
            <person name="Radune D."/>
            <person name="Toms B.S."/>
            <person name="Henrissat B."/>
            <person name="Coutinho P.M."/>
            <person name="Schwarz S."/>
            <person name="Field L."/>
            <person name="Trindade-Silva A.E."/>
            <person name="Soares C.A.G."/>
            <person name="Elshahawi S."/>
            <person name="Hanora A."/>
            <person name="Schmidt E.W."/>
            <person name="Haygood M.G."/>
            <person name="Posfai J."/>
            <person name="Benner J."/>
            <person name="Madinger C."/>
            <person name="Nove J."/>
            <person name="Anton B."/>
            <person name="Chaudhary K."/>
            <person name="Foster J."/>
            <person name="Holman A."/>
            <person name="Kumar S."/>
            <person name="Lessard P.A."/>
            <person name="Luyten Y.A."/>
            <person name="Slatko B."/>
            <person name="Wood N."/>
            <person name="Wu B."/>
            <person name="Teplitski M."/>
            <person name="Mougous J.D."/>
            <person name="Ward N."/>
            <person name="Eisen J.A."/>
            <person name="Badger J.H."/>
            <person name="Distel D.L."/>
        </authorList>
    </citation>
    <scope>NUCLEOTIDE SEQUENCE [LARGE SCALE GENOMIC DNA]</scope>
    <source>
        <strain evidence="17">ATCC 39867 / T7901</strain>
    </source>
</reference>
<dbReference type="Pfam" id="PF07549">
    <property type="entry name" value="Sec_GG"/>
    <property type="match status" value="1"/>
</dbReference>
<sequence length="621" mass="68163">MNRYPLWKYLLILVILGVGFIYALPNIYAPDPAVQISGSSASLKIDQKAMDKAVAVLDKGNIAYFGVEHDDLNGLIRLRQQSDQLKAQREIQEALGGDYVVAVNLAPTTPDWLLEMGAGPMKLGLDLAGGVHFLLEVDTPKVLAAEYKSIQEQLEKQIRSERIYGARVTLRDNQLTVVADSDADRMKLTEFMRSDVPELQYERAEESGKFIVRARLSDAYVREKEDYAVTQNLTTLRNRVNEIGVAEPLVQRQGRNRIVVELPGIQDTARAKSIIGKTANLEFRLEANESTLSSQKESYPWRDEASQRRFGDNTVEKRAVITGERVTNAQVGFDQDTSQPQVNITLDGQGGAAINRATRHNVGRRMAVLFIEYKTKSTKYKDENGEEQTRYEQVPEAGIISFPTVQSALGRNFRITGLDNPQEASELALLLRAGALAAPMGFVEERTIGPSLGAENIGLGIKSVQIGLGLVLVFMLFYYRVFGLAANIALGTNLVLLVAVMSIFGATLTLPGIAGIVLTVGMAVDANVLIFSRIREELRDGMPAQSAIKAGFERAFETILDANLTTFIVAIILYAIGSGSVKGFAVTLAIGIVTSMFTAVMVTRAIINLIYGGRKINKLWI</sequence>
<evidence type="ECO:0000256" key="3">
    <source>
        <dbReference type="ARBA" id="ARBA00022475"/>
    </source>
</evidence>
<dbReference type="eggNOG" id="COG0342">
    <property type="taxonomic scope" value="Bacteria"/>
</dbReference>
<keyword evidence="17" id="KW-1185">Reference proteome</keyword>
<dbReference type="Pfam" id="PF02355">
    <property type="entry name" value="SecD_SecF_C"/>
    <property type="match status" value="1"/>
</dbReference>
<dbReference type="FunFam" id="3.30.70.3400:FF:000003">
    <property type="entry name" value="Preprotein translocase subunit SecD"/>
    <property type="match status" value="1"/>
</dbReference>
<evidence type="ECO:0000256" key="4">
    <source>
        <dbReference type="ARBA" id="ARBA00022692"/>
    </source>
</evidence>
<keyword evidence="5 11" id="KW-0653">Protein transport</keyword>
<dbReference type="HOGENOM" id="CLU_007894_4_3_6"/>
<evidence type="ECO:0000259" key="12">
    <source>
        <dbReference type="Pfam" id="PF02355"/>
    </source>
</evidence>
<evidence type="ECO:0000256" key="7">
    <source>
        <dbReference type="ARBA" id="ARBA00023010"/>
    </source>
</evidence>